<evidence type="ECO:0000313" key="2">
    <source>
        <dbReference type="EMBL" id="EET90261.1"/>
    </source>
</evidence>
<name>C7DGU0_MICA2</name>
<dbReference type="AlphaFoldDB" id="C7DGU0"/>
<sequence length="228" mass="25751">MDGKNLLRHFDTFIFDWDGTLRPMSALQRVNEAINPSWRHKKAVSTKYFDMYNGQAHQNTVKSRQTRLPGRVPKWPSEGEQLKGGMLKLVDISLFLSRPRLHYGAKETLKAIASSKKKIALFTDGNLYRVGREMSRLGVEKYFGMVLSAQSIKRLKPDPAGVEIILKKLGAQPSRTLYIGDRPDDIIAAKLAGTKSAAVTDGFSSMDVLIKYSPNYIFKNIEEFRKAL</sequence>
<dbReference type="PANTHER" id="PTHR43434:SF1">
    <property type="entry name" value="PHOSPHOGLYCOLATE PHOSPHATASE"/>
    <property type="match status" value="1"/>
</dbReference>
<evidence type="ECO:0000313" key="3">
    <source>
        <dbReference type="Proteomes" id="UP000332487"/>
    </source>
</evidence>
<keyword evidence="3" id="KW-1185">Reference proteome</keyword>
<dbReference type="SFLD" id="SFLDS00003">
    <property type="entry name" value="Haloacid_Dehalogenase"/>
    <property type="match status" value="1"/>
</dbReference>
<dbReference type="SFLD" id="SFLDG01129">
    <property type="entry name" value="C1.5:_HAD__Beta-PGM__Phosphata"/>
    <property type="match status" value="1"/>
</dbReference>
<reference evidence="2 3" key="2">
    <citation type="journal article" date="2010" name="Proc. Natl. Acad. Sci. U.S.A.">
        <title>Enigmatic, ultrasmall, uncultivated Archaea.</title>
        <authorList>
            <person name="Baker B.J."/>
            <person name="Comolli L.R."/>
            <person name="Dick G.J."/>
            <person name="Hauser L.J."/>
            <person name="Hyatt D."/>
            <person name="Dill B.D."/>
            <person name="Land M.L."/>
            <person name="Verberkmoes N.C."/>
            <person name="Hettich R.L."/>
            <person name="Banfield J.F."/>
        </authorList>
    </citation>
    <scope>NUCLEOTIDE SEQUENCE [LARGE SCALE GENOMIC DNA]</scope>
    <source>
        <strain evidence="2">ARMAN-2</strain>
    </source>
</reference>
<keyword evidence="2" id="KW-0378">Hydrolase</keyword>
<dbReference type="InterPro" id="IPR023214">
    <property type="entry name" value="HAD_sf"/>
</dbReference>
<dbReference type="NCBIfam" id="TIGR01549">
    <property type="entry name" value="HAD-SF-IA-v1"/>
    <property type="match status" value="1"/>
</dbReference>
<dbReference type="InterPro" id="IPR036412">
    <property type="entry name" value="HAD-like_sf"/>
</dbReference>
<evidence type="ECO:0000256" key="1">
    <source>
        <dbReference type="ARBA" id="ARBA00007958"/>
    </source>
</evidence>
<comment type="similarity">
    <text evidence="1">Belongs to the HAD-like hydrolase superfamily.</text>
</comment>
<proteinExistence type="inferred from homology"/>
<organism evidence="2 3">
    <name type="scientific">Candidatus Micrarchaeum acidiphilum ARMAN-2</name>
    <dbReference type="NCBI Taxonomy" id="425595"/>
    <lineage>
        <taxon>Archaea</taxon>
        <taxon>Candidatus Micrarchaeota</taxon>
        <taxon>Candidatus Micrarchaeia</taxon>
        <taxon>Candidatus Micrarchaeales</taxon>
        <taxon>Candidatus Micrarchaeaceae</taxon>
        <taxon>Candidatus Micrarchaeum</taxon>
    </lineage>
</organism>
<dbReference type="PRINTS" id="PR00413">
    <property type="entry name" value="HADHALOGNASE"/>
</dbReference>
<dbReference type="GO" id="GO:0006281">
    <property type="term" value="P:DNA repair"/>
    <property type="evidence" value="ECO:0007669"/>
    <property type="project" value="TreeGrafter"/>
</dbReference>
<dbReference type="InterPro" id="IPR050155">
    <property type="entry name" value="HAD-like_hydrolase_sf"/>
</dbReference>
<dbReference type="NCBIfam" id="TIGR01509">
    <property type="entry name" value="HAD-SF-IA-v3"/>
    <property type="match status" value="1"/>
</dbReference>
<gene>
    <name evidence="2" type="ORF">UNLARM2_0290</name>
</gene>
<protein>
    <submittedName>
        <fullName evidence="2">HAD-superfamily hydrolase, subfamily IA, variant 1</fullName>
    </submittedName>
</protein>
<dbReference type="Gene3D" id="3.40.50.1000">
    <property type="entry name" value="HAD superfamily/HAD-like"/>
    <property type="match status" value="1"/>
</dbReference>
<dbReference type="Proteomes" id="UP000332487">
    <property type="component" value="Unassembled WGS sequence"/>
</dbReference>
<dbReference type="SUPFAM" id="SSF56784">
    <property type="entry name" value="HAD-like"/>
    <property type="match status" value="1"/>
</dbReference>
<dbReference type="GO" id="GO:0005829">
    <property type="term" value="C:cytosol"/>
    <property type="evidence" value="ECO:0007669"/>
    <property type="project" value="TreeGrafter"/>
</dbReference>
<dbReference type="GO" id="GO:0008967">
    <property type="term" value="F:phosphoglycolate phosphatase activity"/>
    <property type="evidence" value="ECO:0007669"/>
    <property type="project" value="TreeGrafter"/>
</dbReference>
<accession>C7DGU0</accession>
<reference evidence="2 3" key="1">
    <citation type="journal article" date="2009" name="Genome Biol.">
        <title>Community-wide analysis of microbial genome sequence signatures.</title>
        <authorList>
            <person name="Dick G.J."/>
            <person name="Andersson A.F."/>
            <person name="Baker B.J."/>
            <person name="Simmons S.L."/>
            <person name="Thomas B.C."/>
            <person name="Yelton A.P."/>
            <person name="Banfield J.F."/>
        </authorList>
    </citation>
    <scope>NUCLEOTIDE SEQUENCE [LARGE SCALE GENOMIC DNA]</scope>
    <source>
        <strain evidence="2">ARMAN-2</strain>
    </source>
</reference>
<dbReference type="InterPro" id="IPR006439">
    <property type="entry name" value="HAD-SF_hydro_IA"/>
</dbReference>
<dbReference type="Pfam" id="PF00702">
    <property type="entry name" value="Hydrolase"/>
    <property type="match status" value="1"/>
</dbReference>
<dbReference type="EMBL" id="GG697239">
    <property type="protein sequence ID" value="EET90261.1"/>
    <property type="molecule type" value="Genomic_DNA"/>
</dbReference>
<dbReference type="PANTHER" id="PTHR43434">
    <property type="entry name" value="PHOSPHOGLYCOLATE PHOSPHATASE"/>
    <property type="match status" value="1"/>
</dbReference>